<organism evidence="3 4">
    <name type="scientific">Embleya scabrispora</name>
    <dbReference type="NCBI Taxonomy" id="159449"/>
    <lineage>
        <taxon>Bacteria</taxon>
        <taxon>Bacillati</taxon>
        <taxon>Actinomycetota</taxon>
        <taxon>Actinomycetes</taxon>
        <taxon>Kitasatosporales</taxon>
        <taxon>Streptomycetaceae</taxon>
        <taxon>Embleya</taxon>
    </lineage>
</organism>
<dbReference type="GO" id="GO:0046491">
    <property type="term" value="P:L-methylmalonyl-CoA metabolic process"/>
    <property type="evidence" value="ECO:0007669"/>
    <property type="project" value="TreeGrafter"/>
</dbReference>
<dbReference type="InterPro" id="IPR051785">
    <property type="entry name" value="MMCE/EMCE_epimerase"/>
</dbReference>
<accession>A0A1T3NPU7</accession>
<dbReference type="InterPro" id="IPR037523">
    <property type="entry name" value="VOC_core"/>
</dbReference>
<dbReference type="OrthoDB" id="4565236at2"/>
<proteinExistence type="predicted"/>
<dbReference type="Gene3D" id="3.10.180.10">
    <property type="entry name" value="2,3-Dihydroxybiphenyl 1,2-Dioxygenase, domain 1"/>
    <property type="match status" value="1"/>
</dbReference>
<dbReference type="EMBL" id="MWQN01000002">
    <property type="protein sequence ID" value="OPC78732.1"/>
    <property type="molecule type" value="Genomic_DNA"/>
</dbReference>
<evidence type="ECO:0000259" key="2">
    <source>
        <dbReference type="PROSITE" id="PS51819"/>
    </source>
</evidence>
<dbReference type="SUPFAM" id="SSF54593">
    <property type="entry name" value="Glyoxalase/Bleomycin resistance protein/Dihydroxybiphenyl dioxygenase"/>
    <property type="match status" value="1"/>
</dbReference>
<evidence type="ECO:0000313" key="4">
    <source>
        <dbReference type="Proteomes" id="UP000190037"/>
    </source>
</evidence>
<dbReference type="GO" id="GO:0046872">
    <property type="term" value="F:metal ion binding"/>
    <property type="evidence" value="ECO:0007669"/>
    <property type="project" value="UniProtKB-KW"/>
</dbReference>
<dbReference type="Pfam" id="PF00903">
    <property type="entry name" value="Glyoxalase"/>
    <property type="match status" value="1"/>
</dbReference>
<dbReference type="PROSITE" id="PS51819">
    <property type="entry name" value="VOC"/>
    <property type="match status" value="1"/>
</dbReference>
<comment type="caution">
    <text evidence="3">The sequence shown here is derived from an EMBL/GenBank/DDBJ whole genome shotgun (WGS) entry which is preliminary data.</text>
</comment>
<keyword evidence="1" id="KW-0479">Metal-binding</keyword>
<dbReference type="GO" id="GO:0004493">
    <property type="term" value="F:methylmalonyl-CoA epimerase activity"/>
    <property type="evidence" value="ECO:0007669"/>
    <property type="project" value="TreeGrafter"/>
</dbReference>
<dbReference type="AlphaFoldDB" id="A0A1T3NPU7"/>
<feature type="domain" description="VOC" evidence="2">
    <location>
        <begin position="4"/>
        <end position="113"/>
    </location>
</feature>
<evidence type="ECO:0000313" key="3">
    <source>
        <dbReference type="EMBL" id="OPC78732.1"/>
    </source>
</evidence>
<dbReference type="PANTHER" id="PTHR43048:SF3">
    <property type="entry name" value="METHYLMALONYL-COA EPIMERASE, MITOCHONDRIAL"/>
    <property type="match status" value="1"/>
</dbReference>
<sequence>MTTGIKTVIYPVRDLAEAKELYSRILGVDPVMDESYYVGYHVDGQDIGLDPNGHAKWEHGPISYWHVADIDATFASLVEAGAQPVQDVRDVGGGKRTAVLKDADDNPIGLIQEA</sequence>
<gene>
    <name evidence="3" type="ORF">B4N89_31720</name>
</gene>
<dbReference type="STRING" id="159449.B4N89_31720"/>
<dbReference type="PANTHER" id="PTHR43048">
    <property type="entry name" value="METHYLMALONYL-COA EPIMERASE"/>
    <property type="match status" value="1"/>
</dbReference>
<reference evidence="3 4" key="1">
    <citation type="submission" date="2017-03" db="EMBL/GenBank/DDBJ databases">
        <title>Draft genome sequence of Streptomyces scabrisporus NF3, endophyte isolated from Amphipterygium adstringens.</title>
        <authorList>
            <person name="Vazquez M."/>
            <person name="Ceapa C.D."/>
            <person name="Rodriguez Luna D."/>
            <person name="Sanchez Esquivel S."/>
        </authorList>
    </citation>
    <scope>NUCLEOTIDE SEQUENCE [LARGE SCALE GENOMIC DNA]</scope>
    <source>
        <strain evidence="3 4">NF3</strain>
    </source>
</reference>
<name>A0A1T3NPU7_9ACTN</name>
<dbReference type="Proteomes" id="UP000190037">
    <property type="component" value="Unassembled WGS sequence"/>
</dbReference>
<dbReference type="InterPro" id="IPR004360">
    <property type="entry name" value="Glyas_Fos-R_dOase_dom"/>
</dbReference>
<dbReference type="RefSeq" id="WP_078979930.1">
    <property type="nucleotide sequence ID" value="NZ_MWQN01000002.1"/>
</dbReference>
<protein>
    <submittedName>
        <fullName evidence="3">Glyoxalase</fullName>
    </submittedName>
</protein>
<evidence type="ECO:0000256" key="1">
    <source>
        <dbReference type="ARBA" id="ARBA00022723"/>
    </source>
</evidence>
<dbReference type="InterPro" id="IPR029068">
    <property type="entry name" value="Glyas_Bleomycin-R_OHBP_Dase"/>
</dbReference>
<keyword evidence="4" id="KW-1185">Reference proteome</keyword>